<dbReference type="PANTHER" id="PTHR35446">
    <property type="entry name" value="SI:CH211-175M2.5"/>
    <property type="match status" value="1"/>
</dbReference>
<dbReference type="InterPro" id="IPR004675">
    <property type="entry name" value="AhpD_core"/>
</dbReference>
<dbReference type="InterPro" id="IPR003779">
    <property type="entry name" value="CMD-like"/>
</dbReference>
<gene>
    <name evidence="2" type="primary">mip_1</name>
    <name evidence="2" type="ORF">Pro02_28920</name>
</gene>
<dbReference type="AlphaFoldDB" id="A0A8J3WC29"/>
<dbReference type="Proteomes" id="UP000655044">
    <property type="component" value="Unassembled WGS sequence"/>
</dbReference>
<dbReference type="NCBIfam" id="TIGR01926">
    <property type="entry name" value="peroxid_rel"/>
    <property type="match status" value="1"/>
</dbReference>
<name>A0A8J3WC29_PLARO</name>
<sequence length="186" mass="19684">MARVNLIDPATATGAPAESLQATKQTMGVIPNMAKALANSPASLRGFLGLFGALKEGVLRAADQERIALAVAELNGCAYCLSAHTMVSRNVAGLPAEEIDAARRGESDDPKSAAILHLAVTIAKDRGHLSQDDFERARQAGLTDEEIVETVANVARNVFTNYVNETLAVDVEWPLVLPHPRTTAAS</sequence>
<dbReference type="OrthoDB" id="122912at2"/>
<evidence type="ECO:0000313" key="2">
    <source>
        <dbReference type="EMBL" id="GIH84484.1"/>
    </source>
</evidence>
<dbReference type="InterPro" id="IPR029032">
    <property type="entry name" value="AhpD-like"/>
</dbReference>
<dbReference type="Gene3D" id="1.20.1290.10">
    <property type="entry name" value="AhpD-like"/>
    <property type="match status" value="1"/>
</dbReference>
<comment type="caution">
    <text evidence="2">The sequence shown here is derived from an EMBL/GenBank/DDBJ whole genome shotgun (WGS) entry which is preliminary data.</text>
</comment>
<evidence type="ECO:0000259" key="1">
    <source>
        <dbReference type="Pfam" id="PF02627"/>
    </source>
</evidence>
<dbReference type="EMBL" id="BOOI01000024">
    <property type="protein sequence ID" value="GIH84484.1"/>
    <property type="molecule type" value="Genomic_DNA"/>
</dbReference>
<organism evidence="2 3">
    <name type="scientific">Planobispora rosea</name>
    <dbReference type="NCBI Taxonomy" id="35762"/>
    <lineage>
        <taxon>Bacteria</taxon>
        <taxon>Bacillati</taxon>
        <taxon>Actinomycetota</taxon>
        <taxon>Actinomycetes</taxon>
        <taxon>Streptosporangiales</taxon>
        <taxon>Streptosporangiaceae</taxon>
        <taxon>Planobispora</taxon>
    </lineage>
</organism>
<dbReference type="RefSeq" id="WP_068922406.1">
    <property type="nucleotide sequence ID" value="NZ_BMQP01000009.1"/>
</dbReference>
<dbReference type="PANTHER" id="PTHR35446:SF3">
    <property type="entry name" value="CMD DOMAIN-CONTAINING PROTEIN"/>
    <property type="match status" value="1"/>
</dbReference>
<keyword evidence="3" id="KW-1185">Reference proteome</keyword>
<dbReference type="InterPro" id="IPR010195">
    <property type="entry name" value="Uncharacterised_peroxidase-rel"/>
</dbReference>
<dbReference type="GO" id="GO:0051920">
    <property type="term" value="F:peroxiredoxin activity"/>
    <property type="evidence" value="ECO:0007669"/>
    <property type="project" value="InterPro"/>
</dbReference>
<feature type="domain" description="Carboxymuconolactone decarboxylase-like" evidence="1">
    <location>
        <begin position="42"/>
        <end position="117"/>
    </location>
</feature>
<proteinExistence type="predicted"/>
<dbReference type="SUPFAM" id="SSF69118">
    <property type="entry name" value="AhpD-like"/>
    <property type="match status" value="1"/>
</dbReference>
<accession>A0A8J3WC29</accession>
<dbReference type="NCBIfam" id="TIGR00778">
    <property type="entry name" value="ahpD_dom"/>
    <property type="match status" value="1"/>
</dbReference>
<reference evidence="2" key="1">
    <citation type="submission" date="2021-01" db="EMBL/GenBank/DDBJ databases">
        <title>Whole genome shotgun sequence of Planobispora rosea NBRC 15558.</title>
        <authorList>
            <person name="Komaki H."/>
            <person name="Tamura T."/>
        </authorList>
    </citation>
    <scope>NUCLEOTIDE SEQUENCE</scope>
    <source>
        <strain evidence="2">NBRC 15558</strain>
    </source>
</reference>
<dbReference type="Pfam" id="PF02627">
    <property type="entry name" value="CMD"/>
    <property type="match status" value="1"/>
</dbReference>
<evidence type="ECO:0000313" key="3">
    <source>
        <dbReference type="Proteomes" id="UP000655044"/>
    </source>
</evidence>
<protein>
    <submittedName>
        <fullName evidence="2">Alkyl hydroperoxide reductase AhpD</fullName>
    </submittedName>
</protein>